<organism evidence="2 3">
    <name type="scientific">Caldilinea aerophila (strain DSM 14535 / JCM 11387 / NBRC 104270 / STL-6-O1)</name>
    <dbReference type="NCBI Taxonomy" id="926550"/>
    <lineage>
        <taxon>Bacteria</taxon>
        <taxon>Bacillati</taxon>
        <taxon>Chloroflexota</taxon>
        <taxon>Caldilineae</taxon>
        <taxon>Caldilineales</taxon>
        <taxon>Caldilineaceae</taxon>
        <taxon>Caldilinea</taxon>
    </lineage>
</organism>
<keyword evidence="3" id="KW-1185">Reference proteome</keyword>
<dbReference type="STRING" id="926550.CLDAP_23490"/>
<dbReference type="PROSITE" id="PS50853">
    <property type="entry name" value="FN3"/>
    <property type="match status" value="1"/>
</dbReference>
<dbReference type="InterPro" id="IPR013783">
    <property type="entry name" value="Ig-like_fold"/>
</dbReference>
<feature type="domain" description="Fibronectin type-III" evidence="1">
    <location>
        <begin position="15"/>
        <end position="107"/>
    </location>
</feature>
<evidence type="ECO:0000313" key="3">
    <source>
        <dbReference type="Proteomes" id="UP000007880"/>
    </source>
</evidence>
<dbReference type="KEGG" id="cap:CLDAP_23490"/>
<reference evidence="2 3" key="1">
    <citation type="submission" date="2012-02" db="EMBL/GenBank/DDBJ databases">
        <title>Complete genome sequence of Caldilinea aerophila DSM 14535 (= NBRC 102666).</title>
        <authorList>
            <person name="Oguchi A."/>
            <person name="Hosoyama A."/>
            <person name="Sekine M."/>
            <person name="Fukai R."/>
            <person name="Kato Y."/>
            <person name="Nakamura S."/>
            <person name="Hanada S."/>
            <person name="Yamazaki S."/>
            <person name="Fujita N."/>
        </authorList>
    </citation>
    <scope>NUCLEOTIDE SEQUENCE [LARGE SCALE GENOMIC DNA]</scope>
    <source>
        <strain evidence="3">DSM 14535 / JCM 11387 / NBRC 104270 / STL-6-O1</strain>
    </source>
</reference>
<sequence>MRSFTTGPLPPVLISPEEGALFSGISAPPLGAPILEWEPVTDATKYQVQVSATDGFGTTLVNVETENTRYTFTKALNDGVYFWRVRAASGRTWGEFSEVRSFQVDWSSSGSLRPTLLSPPEGALRTNFAHDDFSWTAVPGAAVYRLQISLNPEMNQMVHEATVAATHYTLQQRLGNNIYYWRVIPINNQGYAGASSPVQSFTIQWNSAPQLLAPDNGVDLAFIPRFSWTAVEGAREYRLQISTQENFNFVNEIVTRNTDYTPVNSLSNDQDFFWRVQAIDARGTNSPWSEIRRFRMKWNFVPQLLSPPNNSLQLSYPFFSWKPVPGAERYQIQIANNNAFSNPKVDDKTIYNLTNYVQTSWPSILSQTQPETAYYWRVRAIDAQGNVTPWSETWSFQFSDPTGELNQNTKRPTTPDLIYPLPYYEPDTDNTPVHGDRSIAWPLFIWNTVHVPTDSPNYVEPADYYRLEVDDDINMASPNFVFQTAGLAAVPTLDHPFNDLRPGTVYYWQVTAYKDGQPVGSKIKWRTRYDPSTSQLPVADSAELIYPRDSYEAVGHPPILGWLPVNGAMRYRVQVASDKDFGKIEDEAVTQFVNYVPWQGRSTRMPYGAYWWRVRGEDADGNPLGQWSAPRRFNLSVELTIGNRVDYPPLDKLVDNVGSRTLVATNTYPTDDMFALLDLFVTVDRRPDDSYNQHWMIAFTTGVTGTKPITYALYIDIDHKPNSGGIPIAENPVSVDTLYLPEYVIYVYRNSSTADFHRWTGSAWEIRSLADLGGRVSCPLGDSNETDCQLWIPYTSLGSADTDWVGSLALVVFSLDASGAVRDELPAQPGVLSKPVFVSNMLLPLYPFDTPLLNPMTHEDMPPLRWRMPAYPVDGYQVQVARDERFTDIVETWDTWEQFSPGQRYRTFTLLPTTFQSLRAYADNESYYWRVRVRHEMYAPSPRTDFDYGPWSPPMRFRLESRQAGNPRISTAENAFMTPTFLWDRVEGASGYTIQIDNDSNFSSPLIDQPTDATSFTPPDTFGASALAPNVQYYWRVAMRRTNNIIGRWSETMTFIKSSLWPEPLAPINDAVLDRQPTLRWTAVLTPSENPRLAAPAYRIQIADNPAFTDIRLNEITQATAYTPPKGKLLPDGVWYWRVAFIDGGGRLHPFSPPQRFTKRSPLPLLLEPQQGERTGDTPNFRWQPVDGAAYYRIEYADNSGYNRSTAVQTDLTVYAPVKKLSNATYFWRVQMFDADKNPGPLIEGRLFVGHRVYLPVVVK</sequence>
<dbReference type="eggNOG" id="COG4254">
    <property type="taxonomic scope" value="Bacteria"/>
</dbReference>
<dbReference type="EMBL" id="AP012337">
    <property type="protein sequence ID" value="BAM00389.1"/>
    <property type="molecule type" value="Genomic_DNA"/>
</dbReference>
<dbReference type="HOGENOM" id="CLU_264897_0_0_0"/>
<dbReference type="CDD" id="cd00063">
    <property type="entry name" value="FN3"/>
    <property type="match status" value="1"/>
</dbReference>
<proteinExistence type="predicted"/>
<dbReference type="AlphaFoldDB" id="I0I551"/>
<dbReference type="InterPro" id="IPR036116">
    <property type="entry name" value="FN3_sf"/>
</dbReference>
<dbReference type="Proteomes" id="UP000007880">
    <property type="component" value="Chromosome"/>
</dbReference>
<evidence type="ECO:0000313" key="2">
    <source>
        <dbReference type="EMBL" id="BAM00389.1"/>
    </source>
</evidence>
<dbReference type="Gene3D" id="2.60.40.10">
    <property type="entry name" value="Immunoglobulins"/>
    <property type="match status" value="9"/>
</dbReference>
<evidence type="ECO:0000259" key="1">
    <source>
        <dbReference type="PROSITE" id="PS50853"/>
    </source>
</evidence>
<gene>
    <name evidence="2" type="ordered locus">CLDAP_23490</name>
</gene>
<protein>
    <recommendedName>
        <fullName evidence="1">Fibronectin type-III domain-containing protein</fullName>
    </recommendedName>
</protein>
<dbReference type="SUPFAM" id="SSF49265">
    <property type="entry name" value="Fibronectin type III"/>
    <property type="match status" value="2"/>
</dbReference>
<name>I0I551_CALAS</name>
<dbReference type="InterPro" id="IPR003961">
    <property type="entry name" value="FN3_dom"/>
</dbReference>
<dbReference type="Pfam" id="PF25788">
    <property type="entry name" value="Ig_Rha78A_N"/>
    <property type="match status" value="1"/>
</dbReference>
<accession>I0I551</accession>